<organism evidence="1">
    <name type="scientific">marine sediment metagenome</name>
    <dbReference type="NCBI Taxonomy" id="412755"/>
    <lineage>
        <taxon>unclassified sequences</taxon>
        <taxon>metagenomes</taxon>
        <taxon>ecological metagenomes</taxon>
    </lineage>
</organism>
<dbReference type="InterPro" id="IPR058240">
    <property type="entry name" value="rSAM_sf"/>
</dbReference>
<dbReference type="InterPro" id="IPR013785">
    <property type="entry name" value="Aldolase_TIM"/>
</dbReference>
<proteinExistence type="predicted"/>
<dbReference type="AlphaFoldDB" id="X1S5F9"/>
<sequence length="232" mass="27452">MGLFRSYCMTYQEENDKLLNSFLDRTFLKTWENQEEGLENFRTLELFLNTKCNLKCSYCYLANFGNELYPPELQDDKRVLANLQILLEWLLDRRLAPKLELFSGDPFSLQVLKMILDKFESAESRPKSIVIPTNYTFILDKALTEKIECLIERSRKLGMPISLSASIDGKYCEANRPFRSGKNDPRDDGYYDSVFAFNKKWGFSFHPMIYSDRIDSWQSNFLWFQEMLKKHD</sequence>
<gene>
    <name evidence="1" type="ORF">S12H4_39576</name>
</gene>
<name>X1S5F9_9ZZZZ</name>
<feature type="non-terminal residue" evidence="1">
    <location>
        <position position="232"/>
    </location>
</feature>
<dbReference type="SUPFAM" id="SSF102114">
    <property type="entry name" value="Radical SAM enzymes"/>
    <property type="match status" value="1"/>
</dbReference>
<comment type="caution">
    <text evidence="1">The sequence shown here is derived from an EMBL/GenBank/DDBJ whole genome shotgun (WGS) entry which is preliminary data.</text>
</comment>
<dbReference type="Gene3D" id="3.20.20.70">
    <property type="entry name" value="Aldolase class I"/>
    <property type="match status" value="1"/>
</dbReference>
<evidence type="ECO:0008006" key="2">
    <source>
        <dbReference type="Google" id="ProtNLM"/>
    </source>
</evidence>
<reference evidence="1" key="1">
    <citation type="journal article" date="2014" name="Front. Microbiol.">
        <title>High frequency of phylogenetically diverse reductive dehalogenase-homologous genes in deep subseafloor sedimentary metagenomes.</title>
        <authorList>
            <person name="Kawai M."/>
            <person name="Futagami T."/>
            <person name="Toyoda A."/>
            <person name="Takaki Y."/>
            <person name="Nishi S."/>
            <person name="Hori S."/>
            <person name="Arai W."/>
            <person name="Tsubouchi T."/>
            <person name="Morono Y."/>
            <person name="Uchiyama I."/>
            <person name="Ito T."/>
            <person name="Fujiyama A."/>
            <person name="Inagaki F."/>
            <person name="Takami H."/>
        </authorList>
    </citation>
    <scope>NUCLEOTIDE SEQUENCE</scope>
    <source>
        <strain evidence="1">Expedition CK06-06</strain>
    </source>
</reference>
<accession>X1S5F9</accession>
<protein>
    <recommendedName>
        <fullName evidence="2">Radical SAM core domain-containing protein</fullName>
    </recommendedName>
</protein>
<dbReference type="EMBL" id="BARW01023927">
    <property type="protein sequence ID" value="GAI88138.1"/>
    <property type="molecule type" value="Genomic_DNA"/>
</dbReference>
<evidence type="ECO:0000313" key="1">
    <source>
        <dbReference type="EMBL" id="GAI88138.1"/>
    </source>
</evidence>